<dbReference type="AlphaFoldDB" id="A0A4Y4CZ96"/>
<dbReference type="Proteomes" id="UP000318422">
    <property type="component" value="Unassembled WGS sequence"/>
</dbReference>
<protein>
    <submittedName>
        <fullName evidence="1">Toxin HigB-2</fullName>
    </submittedName>
</protein>
<gene>
    <name evidence="1" type="primary">higB-2</name>
    <name evidence="1" type="ORF">ZRA01_37190</name>
</gene>
<dbReference type="InterPro" id="IPR009387">
    <property type="entry name" value="HigB-2"/>
</dbReference>
<proteinExistence type="predicted"/>
<reference evidence="1 2" key="1">
    <citation type="submission" date="2019-06" db="EMBL/GenBank/DDBJ databases">
        <title>Whole genome shotgun sequence of Zoogloea ramigera NBRC 15342.</title>
        <authorList>
            <person name="Hosoyama A."/>
            <person name="Uohara A."/>
            <person name="Ohji S."/>
            <person name="Ichikawa N."/>
        </authorList>
    </citation>
    <scope>NUCLEOTIDE SEQUENCE [LARGE SCALE GENOMIC DNA]</scope>
    <source>
        <strain evidence="1 2">NBRC 15342</strain>
    </source>
</reference>
<evidence type="ECO:0000313" key="2">
    <source>
        <dbReference type="Proteomes" id="UP000318422"/>
    </source>
</evidence>
<name>A0A4Y4CZ96_ZOORA</name>
<keyword evidence="2" id="KW-1185">Reference proteome</keyword>
<dbReference type="OrthoDB" id="197283at2"/>
<organism evidence="1 2">
    <name type="scientific">Zoogloea ramigera</name>
    <dbReference type="NCBI Taxonomy" id="350"/>
    <lineage>
        <taxon>Bacteria</taxon>
        <taxon>Pseudomonadati</taxon>
        <taxon>Pseudomonadota</taxon>
        <taxon>Betaproteobacteria</taxon>
        <taxon>Rhodocyclales</taxon>
        <taxon>Zoogloeaceae</taxon>
        <taxon>Zoogloea</taxon>
    </lineage>
</organism>
<evidence type="ECO:0000313" key="1">
    <source>
        <dbReference type="EMBL" id="GEC97646.1"/>
    </source>
</evidence>
<dbReference type="Pfam" id="PF06296">
    <property type="entry name" value="RelE"/>
    <property type="match status" value="1"/>
</dbReference>
<dbReference type="PIRSF" id="PIRSF039032">
    <property type="entry name" value="HigB-2"/>
    <property type="match status" value="1"/>
</dbReference>
<accession>A0A4Y4CZ96</accession>
<dbReference type="EMBL" id="BJNV01000106">
    <property type="protein sequence ID" value="GEC97646.1"/>
    <property type="molecule type" value="Genomic_DNA"/>
</dbReference>
<comment type="caution">
    <text evidence="1">The sequence shown here is derived from an EMBL/GenBank/DDBJ whole genome shotgun (WGS) entry which is preliminary data.</text>
</comment>
<sequence>MVFIELTPFQAFRRENWTDEDLRGLQSVLIERPDAGPLIPGAGGLRKLRWAMPGRGKRGGARVIYYWRTAADVVYLVFAYAKNDQEDLTPEQARQLGRLIEGVLRDE</sequence>